<comment type="similarity">
    <text evidence="1">Belongs to the bleomycin resistance protein family.</text>
</comment>
<dbReference type="GO" id="GO:0046677">
    <property type="term" value="P:response to antibiotic"/>
    <property type="evidence" value="ECO:0007669"/>
    <property type="project" value="UniProtKB-KW"/>
</dbReference>
<feature type="domain" description="VOC" evidence="4">
    <location>
        <begin position="1"/>
        <end position="117"/>
    </location>
</feature>
<reference evidence="5" key="1">
    <citation type="submission" date="2016-08" db="EMBL/GenBank/DDBJ databases">
        <title>Complete Genome Seqeunce of Paenibacillus sp. nov. IHBB 9852 from high altitute lake of Indian trans-Himalayas.</title>
        <authorList>
            <person name="Kiran S."/>
            <person name="Swarnkar M.K."/>
            <person name="Rana A."/>
            <person name="Tewari R."/>
            <person name="Gulati A."/>
        </authorList>
    </citation>
    <scope>NUCLEOTIDE SEQUENCE [LARGE SCALE GENOMIC DNA]</scope>
    <source>
        <strain evidence="5">IHBB 9852</strain>
    </source>
</reference>
<organism evidence="5">
    <name type="scientific">Paenibacillus ihbetae</name>
    <dbReference type="NCBI Taxonomy" id="1870820"/>
    <lineage>
        <taxon>Bacteria</taxon>
        <taxon>Bacillati</taxon>
        <taxon>Bacillota</taxon>
        <taxon>Bacilli</taxon>
        <taxon>Bacillales</taxon>
        <taxon>Paenibacillaceae</taxon>
        <taxon>Paenibacillus</taxon>
    </lineage>
</organism>
<dbReference type="SUPFAM" id="SSF54593">
    <property type="entry name" value="Glyoxalase/Bleomycin resistance protein/Dihydroxybiphenyl dioxygenase"/>
    <property type="match status" value="1"/>
</dbReference>
<dbReference type="InterPro" id="IPR029068">
    <property type="entry name" value="Glyas_Bleomycin-R_OHBP_Dase"/>
</dbReference>
<protein>
    <recommendedName>
        <fullName evidence="2">Bleomycin resistance protein</fullName>
    </recommendedName>
</protein>
<dbReference type="KEGG" id="pib:BBD41_27055"/>
<dbReference type="RefSeq" id="WP_099479811.1">
    <property type="nucleotide sequence ID" value="NZ_CP016809.1"/>
</dbReference>
<evidence type="ECO:0000313" key="5">
    <source>
        <dbReference type="EMBL" id="ANY75939.1"/>
    </source>
</evidence>
<gene>
    <name evidence="5" type="ORF">BBD41_27055</name>
</gene>
<dbReference type="PROSITE" id="PS51819">
    <property type="entry name" value="VOC"/>
    <property type="match status" value="1"/>
</dbReference>
<evidence type="ECO:0000259" key="4">
    <source>
        <dbReference type="PROSITE" id="PS51819"/>
    </source>
</evidence>
<dbReference type="EMBL" id="CP016809">
    <property type="protein sequence ID" value="ANY75939.1"/>
    <property type="molecule type" value="Genomic_DNA"/>
</dbReference>
<dbReference type="Pfam" id="PF19581">
    <property type="entry name" value="Glyoxalase_7"/>
    <property type="match status" value="1"/>
</dbReference>
<keyword evidence="3" id="KW-0046">Antibiotic resistance</keyword>
<accession>A0A1B2E7K4</accession>
<dbReference type="CDD" id="cd08349">
    <property type="entry name" value="BLMA_like"/>
    <property type="match status" value="1"/>
</dbReference>
<evidence type="ECO:0000256" key="2">
    <source>
        <dbReference type="ARBA" id="ARBA00021572"/>
    </source>
</evidence>
<name>A0A1B2E7K4_9BACL</name>
<proteinExistence type="inferred from homology"/>
<dbReference type="InterPro" id="IPR037523">
    <property type="entry name" value="VOC_core"/>
</dbReference>
<dbReference type="AlphaFoldDB" id="A0A1B2E7K4"/>
<evidence type="ECO:0000256" key="3">
    <source>
        <dbReference type="ARBA" id="ARBA00023251"/>
    </source>
</evidence>
<sequence length="121" mass="14092">MLGTIPIFRIFDVDKAREFYVHYLGFQVDWEHRFEEGAPLYMQVTKGEVSIHLTEHHGDCTPGSAVRIKMTEIEQYHAELHSKNYPYARPAVETAPWNSKEVCVTDPFGNRITFYEELEPS</sequence>
<dbReference type="Gene3D" id="3.10.180.10">
    <property type="entry name" value="2,3-Dihydroxybiphenyl 1,2-Dioxygenase, domain 1"/>
    <property type="match status" value="1"/>
</dbReference>
<evidence type="ECO:0000256" key="1">
    <source>
        <dbReference type="ARBA" id="ARBA00011051"/>
    </source>
</evidence>
<dbReference type="InterPro" id="IPR000335">
    <property type="entry name" value="Bleomycin-R"/>
</dbReference>